<dbReference type="OrthoDB" id="881552at2"/>
<dbReference type="KEGG" id="egm:AYC65_03725"/>
<protein>
    <submittedName>
        <fullName evidence="1">Uncharacterized protein</fullName>
    </submittedName>
</protein>
<sequence>MSLQANNIEKKFKTPLGIIRVGIISAGIKNALEVKKYDNGNSEIINTNGHKIELVSFKVRIPLYNGDSLTDSSGWIFRIEKITEANDETEIYCLLDKISDEVSFDSASGESLDAVQAESNEWILHIGTEDGETLNLRAENDDWFPPGLKNSVGLHQSITEMKQNGFITKIPNLNKGEKLHVQYVTAYDRNDKQKVNTWLAVDESKRNLENWIGIW</sequence>
<dbReference type="Proteomes" id="UP000595426">
    <property type="component" value="Chromosome"/>
</dbReference>
<accession>A0A7T7UWU4</accession>
<keyword evidence="2" id="KW-1185">Reference proteome</keyword>
<evidence type="ECO:0000313" key="1">
    <source>
        <dbReference type="EMBL" id="QQN57676.1"/>
    </source>
</evidence>
<dbReference type="AlphaFoldDB" id="A0A7T7UWU4"/>
<proteinExistence type="predicted"/>
<organism evidence="1 2">
    <name type="scientific">Elizabethkingia bruuniana</name>
    <dbReference type="NCBI Taxonomy" id="1756149"/>
    <lineage>
        <taxon>Bacteria</taxon>
        <taxon>Pseudomonadati</taxon>
        <taxon>Bacteroidota</taxon>
        <taxon>Flavobacteriia</taxon>
        <taxon>Flavobacteriales</taxon>
        <taxon>Weeksellaceae</taxon>
        <taxon>Elizabethkingia</taxon>
    </lineage>
</organism>
<dbReference type="RefSeq" id="WP_034869682.1">
    <property type="nucleotide sequence ID" value="NZ_CBCSDR010000003.1"/>
</dbReference>
<name>A0A7T7UWU4_9FLAO</name>
<dbReference type="GeneID" id="93131995"/>
<evidence type="ECO:0000313" key="2">
    <source>
        <dbReference type="Proteomes" id="UP000595426"/>
    </source>
</evidence>
<gene>
    <name evidence="1" type="ORF">I6H88_14655</name>
</gene>
<dbReference type="EMBL" id="CP067018">
    <property type="protein sequence ID" value="QQN57676.1"/>
    <property type="molecule type" value="Genomic_DNA"/>
</dbReference>
<reference evidence="1 2" key="1">
    <citation type="submission" date="2020-12" db="EMBL/GenBank/DDBJ databases">
        <title>FDA dAtabase for Regulatory Grade micrObial Sequences (FDA-ARGOS): Supporting development and validation of Infectious Disease Dx tests.</title>
        <authorList>
            <person name="Kerrigan L."/>
            <person name="Long C."/>
            <person name="Tallon L."/>
            <person name="Sadzewicz L."/>
            <person name="Zhao X."/>
            <person name="Boylan J."/>
            <person name="Ott S."/>
            <person name="Bowen H."/>
            <person name="Vavikolanu K."/>
            <person name="Mehta A."/>
            <person name="Aluvathingal J."/>
            <person name="Nadendla S."/>
            <person name="Yan Y."/>
            <person name="Sichtig H."/>
        </authorList>
    </citation>
    <scope>NUCLEOTIDE SEQUENCE [LARGE SCALE GENOMIC DNA]</scope>
    <source>
        <strain evidence="1 2">FDAARGOS_1031</strain>
    </source>
</reference>